<feature type="region of interest" description="Disordered" evidence="1">
    <location>
        <begin position="46"/>
        <end position="137"/>
    </location>
</feature>
<evidence type="ECO:0000256" key="2">
    <source>
        <dbReference type="SAM" id="Phobius"/>
    </source>
</evidence>
<feature type="compositionally biased region" description="Basic and acidic residues" evidence="1">
    <location>
        <begin position="94"/>
        <end position="108"/>
    </location>
</feature>
<keyword evidence="2" id="KW-0812">Transmembrane</keyword>
<evidence type="ECO:0000256" key="1">
    <source>
        <dbReference type="SAM" id="MobiDB-lite"/>
    </source>
</evidence>
<dbReference type="AlphaFoldDB" id="A0A0S7ERS0"/>
<reference evidence="3" key="1">
    <citation type="submission" date="2014-12" db="EMBL/GenBank/DDBJ databases">
        <title>Parallel Evolution in Life History Adaptation Evident in the Tissue-Specific Poeciliopsis prolifica transcriptome.</title>
        <authorList>
            <person name="Jue N.K."/>
            <person name="Foley R.J."/>
            <person name="Obergfell C."/>
            <person name="Reznick D.N."/>
            <person name="O'Neill R.J."/>
            <person name="O'Neill M.J."/>
        </authorList>
    </citation>
    <scope>NUCLEOTIDE SEQUENCE</scope>
</reference>
<feature type="compositionally biased region" description="Basic and acidic residues" evidence="1">
    <location>
        <begin position="120"/>
        <end position="136"/>
    </location>
</feature>
<keyword evidence="2" id="KW-0472">Membrane</keyword>
<feature type="transmembrane region" description="Helical" evidence="2">
    <location>
        <begin position="20"/>
        <end position="41"/>
    </location>
</feature>
<protein>
    <submittedName>
        <fullName evidence="3">PPUP8824</fullName>
    </submittedName>
</protein>
<gene>
    <name evidence="3" type="primary">PPUP8824</name>
</gene>
<evidence type="ECO:0000313" key="3">
    <source>
        <dbReference type="EMBL" id="JAO05502.1"/>
    </source>
</evidence>
<proteinExistence type="predicted"/>
<accession>A0A0S7ERS0</accession>
<name>A0A0S7ERS0_9TELE</name>
<dbReference type="EMBL" id="GBYX01476175">
    <property type="protein sequence ID" value="JAO05502.1"/>
    <property type="molecule type" value="Transcribed_RNA"/>
</dbReference>
<feature type="compositionally biased region" description="Pro residues" evidence="1">
    <location>
        <begin position="77"/>
        <end position="90"/>
    </location>
</feature>
<keyword evidence="2" id="KW-1133">Transmembrane helix</keyword>
<organism evidence="3">
    <name type="scientific">Poeciliopsis prolifica</name>
    <name type="common">blackstripe livebearer</name>
    <dbReference type="NCBI Taxonomy" id="188132"/>
    <lineage>
        <taxon>Eukaryota</taxon>
        <taxon>Metazoa</taxon>
        <taxon>Chordata</taxon>
        <taxon>Craniata</taxon>
        <taxon>Vertebrata</taxon>
        <taxon>Euteleostomi</taxon>
        <taxon>Actinopterygii</taxon>
        <taxon>Neopterygii</taxon>
        <taxon>Teleostei</taxon>
        <taxon>Neoteleostei</taxon>
        <taxon>Acanthomorphata</taxon>
        <taxon>Ovalentaria</taxon>
        <taxon>Atherinomorphae</taxon>
        <taxon>Cyprinodontiformes</taxon>
        <taxon>Poeciliidae</taxon>
        <taxon>Poeciliinae</taxon>
        <taxon>Poeciliopsis</taxon>
    </lineage>
</organism>
<sequence length="171" mass="18577">MAAPGINRETFSLRVKHLNVAVNILVKLSGFCFFIFALFALQTMSPGSSKERQTNHRRRSRLGRCGDSPRRSCGPEGPAPPPAGLPPPALPAGQRDERQQAEGAERLEVSGGQPDGPAALDRHQAAVRTQETDPHVDFPSYPETATWLVFCLSSHVRNPPATGSQMINKQT</sequence>